<proteinExistence type="predicted"/>
<dbReference type="OrthoDB" id="88903at2"/>
<dbReference type="PANTHER" id="PTHR22674:SF6">
    <property type="entry name" value="NTPASE KAP FAMILY P-LOOP DOMAIN-CONTAINING PROTEIN 1"/>
    <property type="match status" value="1"/>
</dbReference>
<dbReference type="AlphaFoldDB" id="A0A370GDJ9"/>
<evidence type="ECO:0000313" key="3">
    <source>
        <dbReference type="Proteomes" id="UP000254720"/>
    </source>
</evidence>
<dbReference type="RefSeq" id="WP_114835120.1">
    <property type="nucleotide sequence ID" value="NZ_LR699114.1"/>
</dbReference>
<evidence type="ECO:0000313" key="2">
    <source>
        <dbReference type="EMBL" id="RDI40053.1"/>
    </source>
</evidence>
<keyword evidence="3" id="KW-1185">Reference proteome</keyword>
<dbReference type="SUPFAM" id="SSF52540">
    <property type="entry name" value="P-loop containing nucleoside triphosphate hydrolases"/>
    <property type="match status" value="1"/>
</dbReference>
<dbReference type="InterPro" id="IPR052754">
    <property type="entry name" value="NTPase_KAP_P-loop"/>
</dbReference>
<reference evidence="2 3" key="1">
    <citation type="submission" date="2018-07" db="EMBL/GenBank/DDBJ databases">
        <title>Genomic Encyclopedia of Type Strains, Phase IV (KMG-IV): sequencing the most valuable type-strain genomes for metagenomic binning, comparative biology and taxonomic classification.</title>
        <authorList>
            <person name="Goeker M."/>
        </authorList>
    </citation>
    <scope>NUCLEOTIDE SEQUENCE [LARGE SCALE GENOMIC DNA]</scope>
    <source>
        <strain evidence="2 3">DSM 16500</strain>
    </source>
</reference>
<sequence length="724" mass="85044">MFDADRPIFSSEQDRLNRAVFAKYLARCMLDHHDSESLVVGLYGGWGAGKTSVINLVVEELNFAASNMEDEEKPIILNFSPWSYSGQHQLIYNFYRRLSSALRSVPYLTHSERIIHLLELYASFFTQKPIPKSLRPKQSLWRKLTFKEQEDVYAWESGRDLTQVKAELNELLRRQRHKIIIIIDNISRLYDYEIKQIFQIVKSMGDYENTIYLLAFDKEQVIHAINKIDDSHDGEKYVEKIVQLPFEVPPILQQDLENILADRLEEIILTIPEDAWNTEYWADVFYSSLKFFFQNCRDITRYVNTLNFSYSRLRDVVNPVDFFALTAIEVFMPDVYFGIRDNKDLFTDLMDNVYVLDEEKRAKDRLRCDEILARNKRVPREILLELLLLLFPRLRQIYQPDLPFFHSTTVARKLKRICSPDLFDAYFRLSLQTGQIPESEFKTILALAADDEEFDQVLTRLNQDDRIIKFLDQLDSQVISHIPHEHIHCIVNSLIDNGDLFPQGISGPLSLSTPMRIHRIIHRLLQRINTSEDRFAMLQNAIARASKSLYIIVHELTEQAREHTEEEDTFLPIEFRDVTPEQLNLLRKLAASRIESWAKTGRLSEHPRLLPILFAWLDWGNEENCRHFVEQMTDSDRGLITFLSATLDKPITEAMHQYEKKPEWEEYLKDIEAFIPTKKLEPHAKTLFEDPYFEKLKEREQLGLMIFLDLIKASTSKIIPQTSP</sequence>
<name>A0A370GDJ9_9COXI</name>
<dbReference type="Proteomes" id="UP000254720">
    <property type="component" value="Unassembled WGS sequence"/>
</dbReference>
<gene>
    <name evidence="2" type="ORF">C8D86_1243</name>
</gene>
<dbReference type="InterPro" id="IPR011646">
    <property type="entry name" value="KAP_P-loop"/>
</dbReference>
<protein>
    <submittedName>
        <fullName evidence="2">Putative KAP-like P-loop ATPase</fullName>
    </submittedName>
</protein>
<dbReference type="EMBL" id="QQAX01000024">
    <property type="protein sequence ID" value="RDI40053.1"/>
    <property type="molecule type" value="Genomic_DNA"/>
</dbReference>
<dbReference type="Gene3D" id="3.40.50.300">
    <property type="entry name" value="P-loop containing nucleotide triphosphate hydrolases"/>
    <property type="match status" value="1"/>
</dbReference>
<dbReference type="Pfam" id="PF07693">
    <property type="entry name" value="KAP_NTPase"/>
    <property type="match status" value="1"/>
</dbReference>
<feature type="domain" description="KAP NTPase" evidence="1">
    <location>
        <begin position="18"/>
        <end position="310"/>
    </location>
</feature>
<evidence type="ECO:0000259" key="1">
    <source>
        <dbReference type="Pfam" id="PF07693"/>
    </source>
</evidence>
<dbReference type="InterPro" id="IPR027417">
    <property type="entry name" value="P-loop_NTPase"/>
</dbReference>
<comment type="caution">
    <text evidence="2">The sequence shown here is derived from an EMBL/GenBank/DDBJ whole genome shotgun (WGS) entry which is preliminary data.</text>
</comment>
<organism evidence="2 3">
    <name type="scientific">Aquicella lusitana</name>
    <dbReference type="NCBI Taxonomy" id="254246"/>
    <lineage>
        <taxon>Bacteria</taxon>
        <taxon>Pseudomonadati</taxon>
        <taxon>Pseudomonadota</taxon>
        <taxon>Gammaproteobacteria</taxon>
        <taxon>Legionellales</taxon>
        <taxon>Coxiellaceae</taxon>
        <taxon>Aquicella</taxon>
    </lineage>
</organism>
<accession>A0A370GDJ9</accession>
<dbReference type="PANTHER" id="PTHR22674">
    <property type="entry name" value="NTPASE, KAP FAMILY P-LOOP DOMAIN-CONTAINING 1"/>
    <property type="match status" value="1"/>
</dbReference>